<feature type="domain" description="Neurotransmitter-gated ion-channel ligand-binding" evidence="6">
    <location>
        <begin position="69"/>
        <end position="269"/>
    </location>
</feature>
<dbReference type="InterPro" id="IPR036734">
    <property type="entry name" value="Neur_chan_lig-bd_sf"/>
</dbReference>
<dbReference type="InterPro" id="IPR006029">
    <property type="entry name" value="Neurotrans-gated_channel_TM"/>
</dbReference>
<evidence type="ECO:0000313" key="9">
    <source>
        <dbReference type="Proteomes" id="UP000596742"/>
    </source>
</evidence>
<dbReference type="SUPFAM" id="SSF90112">
    <property type="entry name" value="Neurotransmitter-gated ion-channel transmembrane pore"/>
    <property type="match status" value="1"/>
</dbReference>
<dbReference type="InterPro" id="IPR018000">
    <property type="entry name" value="Neurotransmitter_ion_chnl_CS"/>
</dbReference>
<feature type="transmembrane region" description="Helical" evidence="5">
    <location>
        <begin position="333"/>
        <end position="358"/>
    </location>
</feature>
<organism evidence="8 9">
    <name type="scientific">Mytilus galloprovincialis</name>
    <name type="common">Mediterranean mussel</name>
    <dbReference type="NCBI Taxonomy" id="29158"/>
    <lineage>
        <taxon>Eukaryota</taxon>
        <taxon>Metazoa</taxon>
        <taxon>Spiralia</taxon>
        <taxon>Lophotrochozoa</taxon>
        <taxon>Mollusca</taxon>
        <taxon>Bivalvia</taxon>
        <taxon>Autobranchia</taxon>
        <taxon>Pteriomorphia</taxon>
        <taxon>Mytilida</taxon>
        <taxon>Mytiloidea</taxon>
        <taxon>Mytilidae</taxon>
        <taxon>Mytilinae</taxon>
        <taxon>Mytilus</taxon>
    </lineage>
</organism>
<feature type="transmembrane region" description="Helical" evidence="5">
    <location>
        <begin position="274"/>
        <end position="296"/>
    </location>
</feature>
<dbReference type="GO" id="GO:0016020">
    <property type="term" value="C:membrane"/>
    <property type="evidence" value="ECO:0007669"/>
    <property type="project" value="UniProtKB-SubCell"/>
</dbReference>
<keyword evidence="4 5" id="KW-0472">Membrane</keyword>
<dbReference type="Proteomes" id="UP000596742">
    <property type="component" value="Unassembled WGS sequence"/>
</dbReference>
<dbReference type="SUPFAM" id="SSF63712">
    <property type="entry name" value="Nicotinic receptor ligand binding domain-like"/>
    <property type="match status" value="1"/>
</dbReference>
<keyword evidence="3 5" id="KW-1133">Transmembrane helix</keyword>
<keyword evidence="5" id="KW-0813">Transport</keyword>
<sequence length="471" mass="53610">MENKNYHTRCPVFAYKLRQKRPERMKTDDSPFYIQATTFQDDNYGSKLLCYKGLFNSATSYRVSDAKNLHEKLFTLSEYNKLFRPDKNDIVTVKATYHLQYLNSLDVKSQIMSTTGLFTLTWIDSRLIWEKSSYGGIASIYVPEELVWHPALIVLNSIREVEKNFGAESTIRISSDGTLRWEPIAVLSTSCAMNVVFFPFDSQNCTIELASFGISSKEVKLEISSYALNLGLYKSHGDWSVEHTASQSSSITESGEDYSLLIFNLVLKRLSGHYIMIVIFPTILTAALTFVTFFLPIKSGIRIGYILTVVLTLVVLLTLYADTMPSTTHYPSILVALFAVTLGMAFLLVIITICLMGLHNKPKRHIAPKWMHFIVRKIRMCKLKLRCRARKINSIEQQQAIEDGPSTEEKKSVEKSMPLKPYSNKELAEFFDYFCFIVFTVLYILSFPITAVSCYATAAINSFIYSLNSQL</sequence>
<comment type="subcellular location">
    <subcellularLocation>
        <location evidence="1">Membrane</location>
        <topology evidence="1">Multi-pass membrane protein</topology>
    </subcellularLocation>
</comment>
<dbReference type="InterPro" id="IPR036719">
    <property type="entry name" value="Neuro-gated_channel_TM_sf"/>
</dbReference>
<keyword evidence="2 5" id="KW-0812">Transmembrane</keyword>
<dbReference type="Pfam" id="PF02932">
    <property type="entry name" value="Neur_chan_memb"/>
    <property type="match status" value="1"/>
</dbReference>
<dbReference type="CDD" id="cd18989">
    <property type="entry name" value="LGIC_ECD_cation"/>
    <property type="match status" value="1"/>
</dbReference>
<dbReference type="InterPro" id="IPR038050">
    <property type="entry name" value="Neuro_actylchol_rec"/>
</dbReference>
<proteinExistence type="inferred from homology"/>
<comment type="caution">
    <text evidence="8">The sequence shown here is derived from an EMBL/GenBank/DDBJ whole genome shotgun (WGS) entry which is preliminary data.</text>
</comment>
<dbReference type="Gene3D" id="1.20.58.390">
    <property type="entry name" value="Neurotransmitter-gated ion-channel transmembrane domain"/>
    <property type="match status" value="1"/>
</dbReference>
<dbReference type="GO" id="GO:0004888">
    <property type="term" value="F:transmembrane signaling receptor activity"/>
    <property type="evidence" value="ECO:0007669"/>
    <property type="project" value="InterPro"/>
</dbReference>
<keyword evidence="5" id="KW-0406">Ion transport</keyword>
<evidence type="ECO:0000256" key="3">
    <source>
        <dbReference type="ARBA" id="ARBA00022989"/>
    </source>
</evidence>
<comment type="similarity">
    <text evidence="5">Belongs to the ligand-gated ion channel (TC 1.A.9) family.</text>
</comment>
<name>A0A8B6BZF4_MYTGA</name>
<dbReference type="InterPro" id="IPR006201">
    <property type="entry name" value="Neur_channel"/>
</dbReference>
<protein>
    <submittedName>
        <fullName evidence="8">Uncharacterized protein</fullName>
    </submittedName>
</protein>
<evidence type="ECO:0000256" key="4">
    <source>
        <dbReference type="ARBA" id="ARBA00023136"/>
    </source>
</evidence>
<dbReference type="GO" id="GO:0005230">
    <property type="term" value="F:extracellular ligand-gated monoatomic ion channel activity"/>
    <property type="evidence" value="ECO:0007669"/>
    <property type="project" value="InterPro"/>
</dbReference>
<dbReference type="PRINTS" id="PR00252">
    <property type="entry name" value="NRIONCHANNEL"/>
</dbReference>
<dbReference type="InterPro" id="IPR006202">
    <property type="entry name" value="Neur_chan_lig-bd"/>
</dbReference>
<feature type="domain" description="Neurotransmitter-gated ion-channel transmembrane" evidence="7">
    <location>
        <begin position="278"/>
        <end position="396"/>
    </location>
</feature>
<evidence type="ECO:0000256" key="1">
    <source>
        <dbReference type="ARBA" id="ARBA00004141"/>
    </source>
</evidence>
<dbReference type="AlphaFoldDB" id="A0A8B6BZF4"/>
<gene>
    <name evidence="8" type="ORF">MGAL_10B052546</name>
</gene>
<reference evidence="8" key="1">
    <citation type="submission" date="2018-11" db="EMBL/GenBank/DDBJ databases">
        <authorList>
            <person name="Alioto T."/>
            <person name="Alioto T."/>
        </authorList>
    </citation>
    <scope>NUCLEOTIDE SEQUENCE</scope>
</reference>
<dbReference type="Pfam" id="PF02931">
    <property type="entry name" value="Neur_chan_LBD"/>
    <property type="match status" value="1"/>
</dbReference>
<evidence type="ECO:0000259" key="6">
    <source>
        <dbReference type="Pfam" id="PF02931"/>
    </source>
</evidence>
<dbReference type="PANTHER" id="PTHR18945">
    <property type="entry name" value="NEUROTRANSMITTER GATED ION CHANNEL"/>
    <property type="match status" value="1"/>
</dbReference>
<dbReference type="EMBL" id="UYJE01000995">
    <property type="protein sequence ID" value="VDH98297.1"/>
    <property type="molecule type" value="Genomic_DNA"/>
</dbReference>
<evidence type="ECO:0000313" key="8">
    <source>
        <dbReference type="EMBL" id="VDH98297.1"/>
    </source>
</evidence>
<feature type="transmembrane region" description="Helical" evidence="5">
    <location>
        <begin position="303"/>
        <end position="321"/>
    </location>
</feature>
<dbReference type="Gene3D" id="2.70.170.10">
    <property type="entry name" value="Neurotransmitter-gated ion-channel ligand-binding domain"/>
    <property type="match status" value="1"/>
</dbReference>
<dbReference type="FunFam" id="2.70.170.10:FF:000028">
    <property type="entry name" value="AcetylCholine Receptor"/>
    <property type="match status" value="1"/>
</dbReference>
<accession>A0A8B6BZF4</accession>
<evidence type="ECO:0000259" key="7">
    <source>
        <dbReference type="Pfam" id="PF02932"/>
    </source>
</evidence>
<feature type="transmembrane region" description="Helical" evidence="5">
    <location>
        <begin position="430"/>
        <end position="458"/>
    </location>
</feature>
<dbReference type="OrthoDB" id="5975154at2759"/>
<keyword evidence="9" id="KW-1185">Reference proteome</keyword>
<keyword evidence="5" id="KW-0407">Ion channel</keyword>
<evidence type="ECO:0000256" key="5">
    <source>
        <dbReference type="RuleBase" id="RU000687"/>
    </source>
</evidence>
<evidence type="ECO:0000256" key="2">
    <source>
        <dbReference type="ARBA" id="ARBA00022692"/>
    </source>
</evidence>
<dbReference type="PROSITE" id="PS00236">
    <property type="entry name" value="NEUROTR_ION_CHANNEL"/>
    <property type="match status" value="1"/>
</dbReference>